<sequence>MIENNYGKFHGSGSCVNGDTIWLRTQKCRTDGRKTPKRYTPPMAGDNIKVIYGLTERLKGNSTHLHAVFTIRGLRGQRDNHGKYYKGAHLDLIGLVSIVVNTYKNEHKIPQNTGKEERVYSADTVIDDELEKIFEESDRPENPSEFQYTENVNKTITCNIAISTQSCHSLVVM</sequence>
<dbReference type="AlphaFoldDB" id="A0A9D4G3D6"/>
<comment type="caution">
    <text evidence="1">The sequence shown here is derived from an EMBL/GenBank/DDBJ whole genome shotgun (WGS) entry which is preliminary data.</text>
</comment>
<name>A0A9D4G3D6_DREPO</name>
<protein>
    <submittedName>
        <fullName evidence="1">Uncharacterized protein</fullName>
    </submittedName>
</protein>
<evidence type="ECO:0000313" key="2">
    <source>
        <dbReference type="Proteomes" id="UP000828390"/>
    </source>
</evidence>
<proteinExistence type="predicted"/>
<gene>
    <name evidence="1" type="ORF">DPMN_137939</name>
</gene>
<dbReference type="EMBL" id="JAIWYP010000006">
    <property type="protein sequence ID" value="KAH3809566.1"/>
    <property type="molecule type" value="Genomic_DNA"/>
</dbReference>
<organism evidence="1 2">
    <name type="scientific">Dreissena polymorpha</name>
    <name type="common">Zebra mussel</name>
    <name type="synonym">Mytilus polymorpha</name>
    <dbReference type="NCBI Taxonomy" id="45954"/>
    <lineage>
        <taxon>Eukaryota</taxon>
        <taxon>Metazoa</taxon>
        <taxon>Spiralia</taxon>
        <taxon>Lophotrochozoa</taxon>
        <taxon>Mollusca</taxon>
        <taxon>Bivalvia</taxon>
        <taxon>Autobranchia</taxon>
        <taxon>Heteroconchia</taxon>
        <taxon>Euheterodonta</taxon>
        <taxon>Imparidentia</taxon>
        <taxon>Neoheterodontei</taxon>
        <taxon>Myida</taxon>
        <taxon>Dreissenoidea</taxon>
        <taxon>Dreissenidae</taxon>
        <taxon>Dreissena</taxon>
    </lineage>
</organism>
<reference evidence="1" key="2">
    <citation type="submission" date="2020-11" db="EMBL/GenBank/DDBJ databases">
        <authorList>
            <person name="McCartney M.A."/>
            <person name="Auch B."/>
            <person name="Kono T."/>
            <person name="Mallez S."/>
            <person name="Becker A."/>
            <person name="Gohl D.M."/>
            <person name="Silverstein K.A.T."/>
            <person name="Koren S."/>
            <person name="Bechman K.B."/>
            <person name="Herman A."/>
            <person name="Abrahante J.E."/>
            <person name="Garbe J."/>
        </authorList>
    </citation>
    <scope>NUCLEOTIDE SEQUENCE</scope>
    <source>
        <strain evidence="1">Duluth1</strain>
        <tissue evidence="1">Whole animal</tissue>
    </source>
</reference>
<accession>A0A9D4G3D6</accession>
<evidence type="ECO:0000313" key="1">
    <source>
        <dbReference type="EMBL" id="KAH3809566.1"/>
    </source>
</evidence>
<reference evidence="1" key="1">
    <citation type="journal article" date="2019" name="bioRxiv">
        <title>The Genome of the Zebra Mussel, Dreissena polymorpha: A Resource for Invasive Species Research.</title>
        <authorList>
            <person name="McCartney M.A."/>
            <person name="Auch B."/>
            <person name="Kono T."/>
            <person name="Mallez S."/>
            <person name="Zhang Y."/>
            <person name="Obille A."/>
            <person name="Becker A."/>
            <person name="Abrahante J.E."/>
            <person name="Garbe J."/>
            <person name="Badalamenti J.P."/>
            <person name="Herman A."/>
            <person name="Mangelson H."/>
            <person name="Liachko I."/>
            <person name="Sullivan S."/>
            <person name="Sone E.D."/>
            <person name="Koren S."/>
            <person name="Silverstein K.A.T."/>
            <person name="Beckman K.B."/>
            <person name="Gohl D.M."/>
        </authorList>
    </citation>
    <scope>NUCLEOTIDE SEQUENCE</scope>
    <source>
        <strain evidence="1">Duluth1</strain>
        <tissue evidence="1">Whole animal</tissue>
    </source>
</reference>
<keyword evidence="2" id="KW-1185">Reference proteome</keyword>
<dbReference type="Proteomes" id="UP000828390">
    <property type="component" value="Unassembled WGS sequence"/>
</dbReference>